<gene>
    <name evidence="1" type="ORF">dsmv_1595</name>
</gene>
<dbReference type="RefSeq" id="WP_020875979.1">
    <property type="nucleotide sequence ID" value="NZ_ATHJ01000064.1"/>
</dbReference>
<proteinExistence type="predicted"/>
<dbReference type="EMBL" id="ATHJ01000064">
    <property type="protein sequence ID" value="EPR42607.1"/>
    <property type="molecule type" value="Genomic_DNA"/>
</dbReference>
<sequence length="91" mass="10547">MMISKDLEGYERRCPRLGGQIPFRYCLRAEGRESVCRHIIDCWWESFDVTTFLKTHLSEQAFKDLTGNGSVNKVSSLVEHIQKARERLSGK</sequence>
<keyword evidence="2" id="KW-1185">Reference proteome</keyword>
<reference evidence="1 2" key="1">
    <citation type="journal article" date="2013" name="Genome Announc.">
        <title>Draft genome sequences for three mercury-methylating, sulfate-reducing bacteria.</title>
        <authorList>
            <person name="Brown S.D."/>
            <person name="Hurt R.A.Jr."/>
            <person name="Gilmour C.C."/>
            <person name="Elias D.A."/>
        </authorList>
    </citation>
    <scope>NUCLEOTIDE SEQUENCE [LARGE SCALE GENOMIC DNA]</scope>
    <source>
        <strain evidence="1 2">DSM 2059</strain>
    </source>
</reference>
<evidence type="ECO:0000313" key="1">
    <source>
        <dbReference type="EMBL" id="EPR42607.1"/>
    </source>
</evidence>
<accession>S7TZU1</accession>
<dbReference type="Proteomes" id="UP000014977">
    <property type="component" value="Unassembled WGS sequence"/>
</dbReference>
<dbReference type="AlphaFoldDB" id="S7TZU1"/>
<dbReference type="STRING" id="897.B2D07_07610"/>
<name>S7TZU1_DESML</name>
<comment type="caution">
    <text evidence="1">The sequence shown here is derived from an EMBL/GenBank/DDBJ whole genome shotgun (WGS) entry which is preliminary data.</text>
</comment>
<protein>
    <submittedName>
        <fullName evidence="1">Uncharacterized protein</fullName>
    </submittedName>
</protein>
<organism evidence="1 2">
    <name type="scientific">Desulfococcus multivorans DSM 2059</name>
    <dbReference type="NCBI Taxonomy" id="1121405"/>
    <lineage>
        <taxon>Bacteria</taxon>
        <taxon>Pseudomonadati</taxon>
        <taxon>Thermodesulfobacteriota</taxon>
        <taxon>Desulfobacteria</taxon>
        <taxon>Desulfobacterales</taxon>
        <taxon>Desulfococcaceae</taxon>
        <taxon>Desulfococcus</taxon>
    </lineage>
</organism>
<evidence type="ECO:0000313" key="2">
    <source>
        <dbReference type="Proteomes" id="UP000014977"/>
    </source>
</evidence>